<dbReference type="KEGG" id="dvm:DvMF_2357"/>
<feature type="domain" description="AMP-binding enzyme C-terminal" evidence="4">
    <location>
        <begin position="456"/>
        <end position="531"/>
    </location>
</feature>
<evidence type="ECO:0000256" key="2">
    <source>
        <dbReference type="ARBA" id="ARBA00022598"/>
    </source>
</evidence>
<reference evidence="5" key="1">
    <citation type="submission" date="2008-10" db="EMBL/GenBank/DDBJ databases">
        <title>Complete sequence of Desulfovibrio vulgaris str. 'Miyazaki F'.</title>
        <authorList>
            <person name="Lucas S."/>
            <person name="Copeland A."/>
            <person name="Lapidus A."/>
            <person name="Glavina del Rio T."/>
            <person name="Dalin E."/>
            <person name="Tice H."/>
            <person name="Bruce D."/>
            <person name="Goodwin L."/>
            <person name="Pitluck S."/>
            <person name="Sims D."/>
            <person name="Brettin T."/>
            <person name="Detter J.C."/>
            <person name="Han C."/>
            <person name="Larimer F."/>
            <person name="Land M."/>
            <person name="Hauser L."/>
            <person name="Kyrpides N."/>
            <person name="Mikhailova N."/>
            <person name="Hazen T.C."/>
            <person name="Richardson P."/>
        </authorList>
    </citation>
    <scope>NUCLEOTIDE SEQUENCE</scope>
    <source>
        <strain evidence="5">Miyazaki F</strain>
    </source>
</reference>
<dbReference type="InterPro" id="IPR020845">
    <property type="entry name" value="AMP-binding_CS"/>
</dbReference>
<dbReference type="InterPro" id="IPR045851">
    <property type="entry name" value="AMP-bd_C_sf"/>
</dbReference>
<dbReference type="PANTHER" id="PTHR43201">
    <property type="entry name" value="ACYL-COA SYNTHETASE"/>
    <property type="match status" value="1"/>
</dbReference>
<dbReference type="FunFam" id="3.30.300.30:FF:000008">
    <property type="entry name" value="2,3-dihydroxybenzoate-AMP ligase"/>
    <property type="match status" value="1"/>
</dbReference>
<dbReference type="Pfam" id="PF00501">
    <property type="entry name" value="AMP-binding"/>
    <property type="match status" value="1"/>
</dbReference>
<gene>
    <name evidence="5" type="ordered locus">DvMF_2357</name>
</gene>
<dbReference type="PROSITE" id="PS00455">
    <property type="entry name" value="AMP_BINDING"/>
    <property type="match status" value="1"/>
</dbReference>
<accession>B8DIK0</accession>
<dbReference type="Pfam" id="PF13193">
    <property type="entry name" value="AMP-binding_C"/>
    <property type="match status" value="1"/>
</dbReference>
<evidence type="ECO:0000256" key="1">
    <source>
        <dbReference type="ARBA" id="ARBA00006432"/>
    </source>
</evidence>
<dbReference type="GO" id="GO:0006631">
    <property type="term" value="P:fatty acid metabolic process"/>
    <property type="evidence" value="ECO:0007669"/>
    <property type="project" value="TreeGrafter"/>
</dbReference>
<dbReference type="HOGENOM" id="CLU_000022_59_7_7"/>
<keyword evidence="2 5" id="KW-0436">Ligase</keyword>
<dbReference type="InterPro" id="IPR000873">
    <property type="entry name" value="AMP-dep_synth/lig_dom"/>
</dbReference>
<dbReference type="Gene3D" id="3.30.300.30">
    <property type="match status" value="1"/>
</dbReference>
<dbReference type="PANTHER" id="PTHR43201:SF5">
    <property type="entry name" value="MEDIUM-CHAIN ACYL-COA LIGASE ACSF2, MITOCHONDRIAL"/>
    <property type="match status" value="1"/>
</dbReference>
<dbReference type="InterPro" id="IPR025110">
    <property type="entry name" value="AMP-bd_C"/>
</dbReference>
<dbReference type="CDD" id="cd05917">
    <property type="entry name" value="FACL_like_2"/>
    <property type="match status" value="1"/>
</dbReference>
<proteinExistence type="inferred from homology"/>
<dbReference type="STRING" id="883.DvMF_2357"/>
<dbReference type="AlphaFoldDB" id="B8DIK0"/>
<sequence>MDEFAVRERTLGQILDETVAKYPDNDAVIYVDRDYRQTYRQFSQVVDDLAKGLMALGVRHGEKVAVWATNVPYWVALQFATAKMGAILLTVNTNYREHEIRYLLTQSECENLFIIDGFRDHDYVQTIYNMIPELKTQPRGQLRCSSLPHLKRVMFLGAEKHRGMYSVPEIISMSAMVSDEEYAERQRALDPHDVVNMQYTSGTTGFPKGVMLTHVNIGNNGYWIGKNQHFTEKDRVCLPVPLFHCFGCVLGVLAAINHGAALVILESFSPMHVMASVDQEKCTALYGVPTMFLAVLEHKLFERFDFSSLRTGIMAGSVCPEPLMRRVVEKMYMREITICYGLTEGSPVMTQSLVTDPFERRVQTVGRAMPCIEVRIVDPDTNEEVPRGTQGEVVCRGYNVMKGYYNMPEATTAAIDADGWLHSGDLGVMDEEGYVVITGRIKDMIIRGGENIYPREIEEFLYGMDGVQDVQVVGVNSRKYGEEVGAFIIPKPGVEMAPEDVRDYCRGRIAWHKVPRYISFIDAYPMTASGKIQKFKLREMAAELFPEAMK</sequence>
<evidence type="ECO:0000313" key="5">
    <source>
        <dbReference type="EMBL" id="ACL09298.1"/>
    </source>
</evidence>
<dbReference type="OrthoDB" id="9801302at2"/>
<dbReference type="Gene3D" id="3.40.50.12780">
    <property type="entry name" value="N-terminal domain of ligase-like"/>
    <property type="match status" value="1"/>
</dbReference>
<dbReference type="InterPro" id="IPR042099">
    <property type="entry name" value="ANL_N_sf"/>
</dbReference>
<dbReference type="GO" id="GO:0031956">
    <property type="term" value="F:medium-chain fatty acid-CoA ligase activity"/>
    <property type="evidence" value="ECO:0007669"/>
    <property type="project" value="TreeGrafter"/>
</dbReference>
<evidence type="ECO:0000259" key="4">
    <source>
        <dbReference type="Pfam" id="PF13193"/>
    </source>
</evidence>
<feature type="domain" description="AMP-dependent synthetase/ligase" evidence="3">
    <location>
        <begin position="16"/>
        <end position="405"/>
    </location>
</feature>
<evidence type="ECO:0000259" key="3">
    <source>
        <dbReference type="Pfam" id="PF00501"/>
    </source>
</evidence>
<dbReference type="SUPFAM" id="SSF56801">
    <property type="entry name" value="Acetyl-CoA synthetase-like"/>
    <property type="match status" value="1"/>
</dbReference>
<organism evidence="5">
    <name type="scientific">Nitratidesulfovibrio vulgaris (strain DSM 19637 / Miyazaki F)</name>
    <name type="common">Desulfovibrio vulgaris</name>
    <dbReference type="NCBI Taxonomy" id="883"/>
    <lineage>
        <taxon>Bacteria</taxon>
        <taxon>Pseudomonadati</taxon>
        <taxon>Thermodesulfobacteriota</taxon>
        <taxon>Desulfovibrionia</taxon>
        <taxon>Desulfovibrionales</taxon>
        <taxon>Desulfovibrionaceae</taxon>
        <taxon>Nitratidesulfovibrio</taxon>
    </lineage>
</organism>
<name>B8DIK0_NITV9</name>
<dbReference type="eggNOG" id="COG0318">
    <property type="taxonomic scope" value="Bacteria"/>
</dbReference>
<dbReference type="FunFam" id="3.40.50.12780:FF:000003">
    <property type="entry name" value="Long-chain-fatty-acid--CoA ligase FadD"/>
    <property type="match status" value="1"/>
</dbReference>
<protein>
    <submittedName>
        <fullName evidence="5">AMP-dependent synthetase and ligase</fullName>
    </submittedName>
</protein>
<dbReference type="EMBL" id="CP001197">
    <property type="protein sequence ID" value="ACL09298.1"/>
    <property type="molecule type" value="Genomic_DNA"/>
</dbReference>
<comment type="similarity">
    <text evidence="1">Belongs to the ATP-dependent AMP-binding enzyme family.</text>
</comment>